<dbReference type="PANTHER" id="PTHR24421:SF10">
    <property type="entry name" value="NITRATE_NITRITE SENSOR PROTEIN NARQ"/>
    <property type="match status" value="1"/>
</dbReference>
<dbReference type="Pfam" id="PF07730">
    <property type="entry name" value="HisKA_3"/>
    <property type="match status" value="1"/>
</dbReference>
<dbReference type="Proteomes" id="UP001501442">
    <property type="component" value="Unassembled WGS sequence"/>
</dbReference>
<dbReference type="CDD" id="cd16917">
    <property type="entry name" value="HATPase_UhpB-NarQ-NarX-like"/>
    <property type="match status" value="1"/>
</dbReference>
<evidence type="ECO:0000256" key="5">
    <source>
        <dbReference type="ARBA" id="ARBA00022741"/>
    </source>
</evidence>
<keyword evidence="3" id="KW-0597">Phosphoprotein</keyword>
<evidence type="ECO:0000256" key="7">
    <source>
        <dbReference type="ARBA" id="ARBA00022840"/>
    </source>
</evidence>
<evidence type="ECO:0000256" key="1">
    <source>
        <dbReference type="ARBA" id="ARBA00000085"/>
    </source>
</evidence>
<evidence type="ECO:0000256" key="8">
    <source>
        <dbReference type="ARBA" id="ARBA00023012"/>
    </source>
</evidence>
<evidence type="ECO:0000256" key="2">
    <source>
        <dbReference type="ARBA" id="ARBA00012438"/>
    </source>
</evidence>
<feature type="transmembrane region" description="Helical" evidence="9">
    <location>
        <begin position="149"/>
        <end position="169"/>
    </location>
</feature>
<keyword evidence="5" id="KW-0547">Nucleotide-binding</keyword>
<dbReference type="Gene3D" id="1.20.5.1930">
    <property type="match status" value="1"/>
</dbReference>
<comment type="caution">
    <text evidence="11">The sequence shown here is derived from an EMBL/GenBank/DDBJ whole genome shotgun (WGS) entry which is preliminary data.</text>
</comment>
<keyword evidence="9" id="KW-0812">Transmembrane</keyword>
<dbReference type="InterPro" id="IPR036890">
    <property type="entry name" value="HATPase_C_sf"/>
</dbReference>
<name>A0ABP8UVG2_9ACTN</name>
<dbReference type="SUPFAM" id="SSF55874">
    <property type="entry name" value="ATPase domain of HSP90 chaperone/DNA topoisomerase II/histidine kinase"/>
    <property type="match status" value="1"/>
</dbReference>
<feature type="transmembrane region" description="Helical" evidence="9">
    <location>
        <begin position="125"/>
        <end position="143"/>
    </location>
</feature>
<keyword evidence="8" id="KW-0902">Two-component regulatory system</keyword>
<keyword evidence="9" id="KW-0472">Membrane</keyword>
<keyword evidence="4" id="KW-0808">Transferase</keyword>
<evidence type="ECO:0000313" key="11">
    <source>
        <dbReference type="EMBL" id="GAA4638260.1"/>
    </source>
</evidence>
<dbReference type="InterPro" id="IPR011712">
    <property type="entry name" value="Sig_transdc_His_kin_sub3_dim/P"/>
</dbReference>
<evidence type="ECO:0000256" key="9">
    <source>
        <dbReference type="SAM" id="Phobius"/>
    </source>
</evidence>
<proteinExistence type="predicted"/>
<evidence type="ECO:0000313" key="12">
    <source>
        <dbReference type="Proteomes" id="UP001501442"/>
    </source>
</evidence>
<dbReference type="PANTHER" id="PTHR24421">
    <property type="entry name" value="NITRATE/NITRITE SENSOR PROTEIN NARX-RELATED"/>
    <property type="match status" value="1"/>
</dbReference>
<reference evidence="12" key="1">
    <citation type="journal article" date="2019" name="Int. J. Syst. Evol. Microbiol.">
        <title>The Global Catalogue of Microorganisms (GCM) 10K type strain sequencing project: providing services to taxonomists for standard genome sequencing and annotation.</title>
        <authorList>
            <consortium name="The Broad Institute Genomics Platform"/>
            <consortium name="The Broad Institute Genome Sequencing Center for Infectious Disease"/>
            <person name="Wu L."/>
            <person name="Ma J."/>
        </authorList>
    </citation>
    <scope>NUCLEOTIDE SEQUENCE [LARGE SCALE GENOMIC DNA]</scope>
    <source>
        <strain evidence="12">JCM 17939</strain>
    </source>
</reference>
<keyword evidence="6 11" id="KW-0418">Kinase</keyword>
<evidence type="ECO:0000256" key="6">
    <source>
        <dbReference type="ARBA" id="ARBA00022777"/>
    </source>
</evidence>
<comment type="catalytic activity">
    <reaction evidence="1">
        <text>ATP + protein L-histidine = ADP + protein N-phospho-L-histidine.</text>
        <dbReference type="EC" id="2.7.13.3"/>
    </reaction>
</comment>
<dbReference type="RefSeq" id="WP_345441602.1">
    <property type="nucleotide sequence ID" value="NZ_BAABHK010000022.1"/>
</dbReference>
<dbReference type="InterPro" id="IPR050482">
    <property type="entry name" value="Sensor_HK_TwoCompSys"/>
</dbReference>
<feature type="transmembrane region" description="Helical" evidence="9">
    <location>
        <begin position="38"/>
        <end position="57"/>
    </location>
</feature>
<dbReference type="Gene3D" id="3.30.565.10">
    <property type="entry name" value="Histidine kinase-like ATPase, C-terminal domain"/>
    <property type="match status" value="1"/>
</dbReference>
<evidence type="ECO:0000259" key="10">
    <source>
        <dbReference type="Pfam" id="PF07730"/>
    </source>
</evidence>
<evidence type="ECO:0000256" key="3">
    <source>
        <dbReference type="ARBA" id="ARBA00022553"/>
    </source>
</evidence>
<dbReference type="EC" id="2.7.13.3" evidence="2"/>
<protein>
    <recommendedName>
        <fullName evidence="2">histidine kinase</fullName>
        <ecNumber evidence="2">2.7.13.3</ecNumber>
    </recommendedName>
</protein>
<keyword evidence="12" id="KW-1185">Reference proteome</keyword>
<organism evidence="11 12">
    <name type="scientific">Actinoallomurus vinaceus</name>
    <dbReference type="NCBI Taxonomy" id="1080074"/>
    <lineage>
        <taxon>Bacteria</taxon>
        <taxon>Bacillati</taxon>
        <taxon>Actinomycetota</taxon>
        <taxon>Actinomycetes</taxon>
        <taxon>Streptosporangiales</taxon>
        <taxon>Thermomonosporaceae</taxon>
        <taxon>Actinoallomurus</taxon>
    </lineage>
</organism>
<accession>A0ABP8UVG2</accession>
<dbReference type="GO" id="GO:0016301">
    <property type="term" value="F:kinase activity"/>
    <property type="evidence" value="ECO:0007669"/>
    <property type="project" value="UniProtKB-KW"/>
</dbReference>
<dbReference type="EMBL" id="BAABHK010000022">
    <property type="protein sequence ID" value="GAA4638260.1"/>
    <property type="molecule type" value="Genomic_DNA"/>
</dbReference>
<sequence>MHDEQGPRPVSVSWRLLPGALRADLEEDPPGARTARDIAVDVSGILLAVLIGALSGWPRYQGVAQPVVIADVAVGAPACLALWWRRRWPVGLALAMTLLSAVSPAAGGAAFVATLSVAVHRPLPVVLWIGSLGIATELVNAALFPNPGVPYAASVTIGALLTIATVGWGRAVRARRGLLASLTERARRAEEDRQARIAEARRMERVRLAREMHDVLAHRMSLLSVHAGALEFRPDAPRAEIARAAGVIRSGVHQMLEDLREVIGLLREEPGEETAPRPPLTMLPDLAEEARRAGTDVTLDMMVDEAEAVPAVVARTAYRIVQEGLTNARKHAPGMPVTVTVRGAPAMGLDIEVRQPLAGRDAEIPGAGVGLAGLAERATLAGGTLDHGLEDDMFALRARLPWEA</sequence>
<keyword evidence="7" id="KW-0067">ATP-binding</keyword>
<feature type="domain" description="Signal transduction histidine kinase subgroup 3 dimerisation and phosphoacceptor" evidence="10">
    <location>
        <begin position="204"/>
        <end position="269"/>
    </location>
</feature>
<keyword evidence="9" id="KW-1133">Transmembrane helix</keyword>
<feature type="transmembrane region" description="Helical" evidence="9">
    <location>
        <begin position="90"/>
        <end position="113"/>
    </location>
</feature>
<gene>
    <name evidence="11" type="ORF">GCM10023196_095250</name>
</gene>
<feature type="transmembrane region" description="Helical" evidence="9">
    <location>
        <begin position="64"/>
        <end position="84"/>
    </location>
</feature>
<evidence type="ECO:0000256" key="4">
    <source>
        <dbReference type="ARBA" id="ARBA00022679"/>
    </source>
</evidence>